<comment type="caution">
    <text evidence="2">The sequence shown here is derived from an EMBL/GenBank/DDBJ whole genome shotgun (WGS) entry which is preliminary data.</text>
</comment>
<gene>
    <name evidence="2" type="ORF">FisN_14Hh160</name>
</gene>
<dbReference type="Proteomes" id="UP000198406">
    <property type="component" value="Unassembled WGS sequence"/>
</dbReference>
<dbReference type="InParanoid" id="A0A1Z5K8H2"/>
<reference evidence="2 3" key="1">
    <citation type="journal article" date="2015" name="Plant Cell">
        <title>Oil accumulation by the oleaginous diatom Fistulifera solaris as revealed by the genome and transcriptome.</title>
        <authorList>
            <person name="Tanaka T."/>
            <person name="Maeda Y."/>
            <person name="Veluchamy A."/>
            <person name="Tanaka M."/>
            <person name="Abida H."/>
            <person name="Marechal E."/>
            <person name="Bowler C."/>
            <person name="Muto M."/>
            <person name="Sunaga Y."/>
            <person name="Tanaka M."/>
            <person name="Yoshino T."/>
            <person name="Taniguchi T."/>
            <person name="Fukuda Y."/>
            <person name="Nemoto M."/>
            <person name="Matsumoto M."/>
            <person name="Wong P.S."/>
            <person name="Aburatani S."/>
            <person name="Fujibuchi W."/>
        </authorList>
    </citation>
    <scope>NUCLEOTIDE SEQUENCE [LARGE SCALE GENOMIC DNA]</scope>
    <source>
        <strain evidence="2 3">JPCC DA0580</strain>
    </source>
</reference>
<feature type="region of interest" description="Disordered" evidence="1">
    <location>
        <begin position="227"/>
        <end position="271"/>
    </location>
</feature>
<accession>A0A1Z5K8H2</accession>
<dbReference type="AlphaFoldDB" id="A0A1Z5K8H2"/>
<evidence type="ECO:0000256" key="1">
    <source>
        <dbReference type="SAM" id="MobiDB-lite"/>
    </source>
</evidence>
<evidence type="ECO:0000313" key="2">
    <source>
        <dbReference type="EMBL" id="GAX22537.1"/>
    </source>
</evidence>
<sequence>MNPEPTQKEPARRLCRFPGCTKVVKSQGSCQRHGAMAKKCKVEGCDKQAQGTHDGMCKRHWKTANLPAEERPKEEPTNVPTIPDGESVYDTILPMSIGYKPHIKGLIEGKGNDSIGDAYRAWDGFSDPPEDANVMPLVRFLRDGRVGKEIGWHRHEERRARGLPPVSKLKVQLEPWERQLALVEILLLSGGTPYANFKDLAYAWGRERNFHLVLTGTVCERRGEIQRKKRSDTGKLLTEEQKQNLRNKRPRHESETESTISTGGANGADGTLKSGAQRAIII</sequence>
<keyword evidence="3" id="KW-1185">Reference proteome</keyword>
<evidence type="ECO:0000313" key="3">
    <source>
        <dbReference type="Proteomes" id="UP000198406"/>
    </source>
</evidence>
<feature type="region of interest" description="Disordered" evidence="1">
    <location>
        <begin position="64"/>
        <end position="86"/>
    </location>
</feature>
<name>A0A1Z5K8H2_FISSO</name>
<dbReference type="OrthoDB" id="42532at2759"/>
<organism evidence="2 3">
    <name type="scientific">Fistulifera solaris</name>
    <name type="common">Oleaginous diatom</name>
    <dbReference type="NCBI Taxonomy" id="1519565"/>
    <lineage>
        <taxon>Eukaryota</taxon>
        <taxon>Sar</taxon>
        <taxon>Stramenopiles</taxon>
        <taxon>Ochrophyta</taxon>
        <taxon>Bacillariophyta</taxon>
        <taxon>Bacillariophyceae</taxon>
        <taxon>Bacillariophycidae</taxon>
        <taxon>Naviculales</taxon>
        <taxon>Naviculaceae</taxon>
        <taxon>Fistulifera</taxon>
    </lineage>
</organism>
<protein>
    <submittedName>
        <fullName evidence="2">Uncharacterized protein</fullName>
    </submittedName>
</protein>
<dbReference type="EMBL" id="BDSP01000184">
    <property type="protein sequence ID" value="GAX22537.1"/>
    <property type="molecule type" value="Genomic_DNA"/>
</dbReference>
<proteinExistence type="predicted"/>
<feature type="compositionally biased region" description="Basic and acidic residues" evidence="1">
    <location>
        <begin position="227"/>
        <end position="243"/>
    </location>
</feature>